<feature type="compositionally biased region" description="Low complexity" evidence="1">
    <location>
        <begin position="1"/>
        <end position="25"/>
    </location>
</feature>
<reference evidence="3" key="1">
    <citation type="submission" date="2025-08" db="UniProtKB">
        <authorList>
            <consortium name="RefSeq"/>
        </authorList>
    </citation>
    <scope>IDENTIFICATION</scope>
    <source>
        <tissue evidence="3">Sperm</tissue>
    </source>
</reference>
<feature type="region of interest" description="Disordered" evidence="1">
    <location>
        <begin position="93"/>
        <end position="147"/>
    </location>
</feature>
<dbReference type="Proteomes" id="UP001318040">
    <property type="component" value="Unplaced"/>
</dbReference>
<dbReference type="Gene3D" id="6.10.250.780">
    <property type="match status" value="1"/>
</dbReference>
<feature type="region of interest" description="Disordered" evidence="1">
    <location>
        <begin position="1"/>
        <end position="52"/>
    </location>
</feature>
<feature type="compositionally biased region" description="Basic and acidic residues" evidence="1">
    <location>
        <begin position="103"/>
        <end position="114"/>
    </location>
</feature>
<evidence type="ECO:0000313" key="3">
    <source>
        <dbReference type="RefSeq" id="XP_032800190.1"/>
    </source>
</evidence>
<gene>
    <name evidence="3" type="primary">LOC116937218</name>
</gene>
<accession>A0AAJ7SK58</accession>
<dbReference type="RefSeq" id="XP_032800190.1">
    <property type="nucleotide sequence ID" value="XM_032944299.1"/>
</dbReference>
<dbReference type="AlphaFoldDB" id="A0AAJ7SK58"/>
<dbReference type="KEGG" id="pmrn:116937218"/>
<keyword evidence="2" id="KW-1185">Reference proteome</keyword>
<evidence type="ECO:0000313" key="2">
    <source>
        <dbReference type="Proteomes" id="UP001318040"/>
    </source>
</evidence>
<name>A0AAJ7SK58_PETMA</name>
<evidence type="ECO:0000256" key="1">
    <source>
        <dbReference type="SAM" id="MobiDB-lite"/>
    </source>
</evidence>
<organism evidence="2 3">
    <name type="scientific">Petromyzon marinus</name>
    <name type="common">Sea lamprey</name>
    <dbReference type="NCBI Taxonomy" id="7757"/>
    <lineage>
        <taxon>Eukaryota</taxon>
        <taxon>Metazoa</taxon>
        <taxon>Chordata</taxon>
        <taxon>Craniata</taxon>
        <taxon>Vertebrata</taxon>
        <taxon>Cyclostomata</taxon>
        <taxon>Hyperoartia</taxon>
        <taxon>Petromyzontiformes</taxon>
        <taxon>Petromyzontidae</taxon>
        <taxon>Petromyzon</taxon>
    </lineage>
</organism>
<protein>
    <submittedName>
        <fullName evidence="3">Uncharacterized protein LOC116937218</fullName>
    </submittedName>
</protein>
<sequence length="502" mass="53428">MRLQQPQRAARAEPAAGPSPRGARGNVLESVSSRPGKLGDGDENHGGVGVALAGSWENPAVNLKREEVEFWPSQTQTEIGGAKEDASWEFSWDPASTRAAPARSRDLNLQRRDPSAGGELLGDIPAESRSPTGDTIENGAKGGGGISRPTAARKLITSIFGAMFEDCGSGEGAAENGADVGVSRSSFRANSSGGDVLREYSLAADRAIDWAASVRALHRNQHLRDALAYRALLALRELAFRRALAEALSLPAPGAAATAATGSDYFHVAWSVSPHFARCAEVCYAGGRDSTAGVARERRERSRDCRSAGPRGEAILPAILSGRDCSCSPDGEERPAGRAEPALLPVAALERCLVRRAAASLGEMRRDVLSGLSLSALRIRRRVSFRRGDNPVTRSASPSPQLLVLALASCAAHALALSSFARVTAWLCAQARRLAGRTRRLRAERARAEELLHEMLPRAVAAQLRTSHHVQAESFDKAAPPLATPSFQNLLDPSGWFPELPD</sequence>
<proteinExistence type="predicted"/>